<dbReference type="PANTHER" id="PTHR34374:SF1">
    <property type="entry name" value="LARGE RIBOSOMAL RNA SUBUNIT ACCUMULATION PROTEIN YCED HOMOLOG 1, CHLOROPLASTIC"/>
    <property type="match status" value="1"/>
</dbReference>
<dbReference type="RefSeq" id="WP_080886402.1">
    <property type="nucleotide sequence ID" value="NZ_LT828648.1"/>
</dbReference>
<dbReference type="Pfam" id="PF02620">
    <property type="entry name" value="YceD"/>
    <property type="match status" value="1"/>
</dbReference>
<evidence type="ECO:0000256" key="1">
    <source>
        <dbReference type="SAM" id="MobiDB-lite"/>
    </source>
</evidence>
<protein>
    <recommendedName>
        <fullName evidence="4">DUF177 domain-containing protein</fullName>
    </recommendedName>
</protein>
<gene>
    <name evidence="2" type="ORF">NSJP_1765</name>
</gene>
<keyword evidence="3" id="KW-1185">Reference proteome</keyword>
<reference evidence="2 3" key="1">
    <citation type="submission" date="2017-03" db="EMBL/GenBank/DDBJ databases">
        <authorList>
            <person name="Afonso C.L."/>
            <person name="Miller P.J."/>
            <person name="Scott M.A."/>
            <person name="Spackman E."/>
            <person name="Goraichik I."/>
            <person name="Dimitrov K.M."/>
            <person name="Suarez D.L."/>
            <person name="Swayne D.E."/>
        </authorList>
    </citation>
    <scope>NUCLEOTIDE SEQUENCE [LARGE SCALE GENOMIC DNA]</scope>
    <source>
        <strain evidence="2">Genome sequencing of Nitrospira japonica strain NJ11</strain>
    </source>
</reference>
<feature type="region of interest" description="Disordered" evidence="1">
    <location>
        <begin position="96"/>
        <end position="135"/>
    </location>
</feature>
<evidence type="ECO:0000313" key="3">
    <source>
        <dbReference type="Proteomes" id="UP000192042"/>
    </source>
</evidence>
<dbReference type="Proteomes" id="UP000192042">
    <property type="component" value="Chromosome I"/>
</dbReference>
<dbReference type="KEGG" id="nja:NSJP_1765"/>
<dbReference type="EMBL" id="LT828648">
    <property type="protein sequence ID" value="SLM47937.1"/>
    <property type="molecule type" value="Genomic_DNA"/>
</dbReference>
<evidence type="ECO:0000313" key="2">
    <source>
        <dbReference type="EMBL" id="SLM47937.1"/>
    </source>
</evidence>
<accession>A0A1W1I4I9</accession>
<dbReference type="PANTHER" id="PTHR34374">
    <property type="entry name" value="LARGE RIBOSOMAL RNA SUBUNIT ACCUMULATION PROTEIN YCED HOMOLOG 1, CHLOROPLASTIC"/>
    <property type="match status" value="1"/>
</dbReference>
<dbReference type="OrthoDB" id="9790372at2"/>
<proteinExistence type="predicted"/>
<dbReference type="AlphaFoldDB" id="A0A1W1I4I9"/>
<sequence length="204" mass="22096">MLAGAAMGLLTPLIAEITAENLSLVGEVTADELGLTERDAVIRAPLSVSLDLMKADDMIAVTGVVEGTAVRQCVRCLREYDDALAFSVHAAYAREGKEATKDPHPGGRQTRTSDVRKGKPVHGKGEPVAEEEAEDDDRYFYQGDHLDLAPMLREHVILAAPMQPICREECAGLCPRCGQDLNEGPCQCPAEPVPTAFRVIRNMK</sequence>
<name>A0A1W1I4I9_9BACT</name>
<organism evidence="2 3">
    <name type="scientific">Nitrospira japonica</name>
    <dbReference type="NCBI Taxonomy" id="1325564"/>
    <lineage>
        <taxon>Bacteria</taxon>
        <taxon>Pseudomonadati</taxon>
        <taxon>Nitrospirota</taxon>
        <taxon>Nitrospiria</taxon>
        <taxon>Nitrospirales</taxon>
        <taxon>Nitrospiraceae</taxon>
        <taxon>Nitrospira</taxon>
    </lineage>
</organism>
<feature type="compositionally biased region" description="Basic and acidic residues" evidence="1">
    <location>
        <begin position="96"/>
        <end position="127"/>
    </location>
</feature>
<evidence type="ECO:0008006" key="4">
    <source>
        <dbReference type="Google" id="ProtNLM"/>
    </source>
</evidence>
<dbReference type="InterPro" id="IPR003772">
    <property type="entry name" value="YceD"/>
</dbReference>
<dbReference type="STRING" id="1325564.NSJP_1765"/>